<evidence type="ECO:0000313" key="3">
    <source>
        <dbReference type="Proteomes" id="UP001285263"/>
    </source>
</evidence>
<sequence>MKKVSNEFEMPDGTAPSSLQRPCQLKNSFGMKHLRASWAVEPVIGADRAPNVSPLGDSSWHCRAKPLMRRVFFCRRMTTAP</sequence>
<name>A0ABU5DQ32_9BURK</name>
<evidence type="ECO:0000313" key="2">
    <source>
        <dbReference type="EMBL" id="MDY0748442.1"/>
    </source>
</evidence>
<organism evidence="2 3">
    <name type="scientific">Roseateles agri</name>
    <dbReference type="NCBI Taxonomy" id="3098619"/>
    <lineage>
        <taxon>Bacteria</taxon>
        <taxon>Pseudomonadati</taxon>
        <taxon>Pseudomonadota</taxon>
        <taxon>Betaproteobacteria</taxon>
        <taxon>Burkholderiales</taxon>
        <taxon>Sphaerotilaceae</taxon>
        <taxon>Roseateles</taxon>
    </lineage>
</organism>
<protein>
    <submittedName>
        <fullName evidence="2">Uncharacterized protein</fullName>
    </submittedName>
</protein>
<comment type="caution">
    <text evidence="2">The sequence shown here is derived from an EMBL/GenBank/DDBJ whole genome shotgun (WGS) entry which is preliminary data.</text>
</comment>
<reference evidence="2 3" key="1">
    <citation type="submission" date="2023-11" db="EMBL/GenBank/DDBJ databases">
        <title>Paucibacter sp. nov., isolated from fresh soil in Korea.</title>
        <authorList>
            <person name="Le N.T.T."/>
        </authorList>
    </citation>
    <scope>NUCLEOTIDE SEQUENCE [LARGE SCALE GENOMIC DNA]</scope>
    <source>
        <strain evidence="2 3">R3-3</strain>
    </source>
</reference>
<dbReference type="EMBL" id="JAXCLA010000010">
    <property type="protein sequence ID" value="MDY0748442.1"/>
    <property type="molecule type" value="Genomic_DNA"/>
</dbReference>
<proteinExistence type="predicted"/>
<dbReference type="Proteomes" id="UP001285263">
    <property type="component" value="Unassembled WGS sequence"/>
</dbReference>
<feature type="region of interest" description="Disordered" evidence="1">
    <location>
        <begin position="1"/>
        <end position="22"/>
    </location>
</feature>
<accession>A0ABU5DQ32</accession>
<evidence type="ECO:0000256" key="1">
    <source>
        <dbReference type="SAM" id="MobiDB-lite"/>
    </source>
</evidence>
<gene>
    <name evidence="2" type="ORF">SNE35_28340</name>
</gene>
<dbReference type="RefSeq" id="WP_320426410.1">
    <property type="nucleotide sequence ID" value="NZ_JAXCLA010000010.1"/>
</dbReference>
<keyword evidence="3" id="KW-1185">Reference proteome</keyword>